<comment type="similarity">
    <text evidence="1">Belongs to the complex I 24 kDa subunit family.</text>
</comment>
<sequence length="168" mass="18087">MQIEPSSQVVPSDPSVDLDQVKSIIQKYQALPGAMLPVLHAIQDALGYVPSSTVPLIAEQLNLSRAEVHGVISFYHHFRQQPAGRHLVQICRAEACQARGSAALEAHAKAALGCDFHGTSSDGQFTLEPVYCLGQCACGPSMLIDDDLHARVSNDKFNKLVRAKRGAA</sequence>
<dbReference type="EMBL" id="JBANDC010000023">
    <property type="protein sequence ID" value="MEM4990332.1"/>
    <property type="molecule type" value="Genomic_DNA"/>
</dbReference>
<dbReference type="InterPro" id="IPR002023">
    <property type="entry name" value="NuoE-like"/>
</dbReference>
<dbReference type="InterPro" id="IPR041921">
    <property type="entry name" value="NuoE_N"/>
</dbReference>
<evidence type="ECO:0000256" key="2">
    <source>
        <dbReference type="ARBA" id="ARBA00022714"/>
    </source>
</evidence>
<dbReference type="InterPro" id="IPR028431">
    <property type="entry name" value="NADP_DH_HndA-like"/>
</dbReference>
<keyword evidence="8" id="KW-1185">Reference proteome</keyword>
<protein>
    <submittedName>
        <fullName evidence="7">Formate dehydrogenase subunit gamma</fullName>
    </submittedName>
</protein>
<dbReference type="Pfam" id="PF01257">
    <property type="entry name" value="2Fe-2S_thioredx"/>
    <property type="match status" value="1"/>
</dbReference>
<name>A0ABU9Q282_9BURK</name>
<reference evidence="7 8" key="1">
    <citation type="submission" date="2024-02" db="EMBL/GenBank/DDBJ databases">
        <title>Draft genome sequence of Collimonas sp. strain H4R21, an effective mineral-weathering bacterial strain isolated from the beech rhizosphere.</title>
        <authorList>
            <person name="Morin E."/>
            <person name="Uroz S."/>
            <person name="Leveau J.H.J."/>
            <person name="Kumar R."/>
            <person name="Rey M.W."/>
            <person name="Pham J."/>
        </authorList>
    </citation>
    <scope>NUCLEOTIDE SEQUENCE [LARGE SCALE GENOMIC DNA]</scope>
    <source>
        <strain evidence="7 8">H4R21</strain>
    </source>
</reference>
<evidence type="ECO:0000313" key="8">
    <source>
        <dbReference type="Proteomes" id="UP001495910"/>
    </source>
</evidence>
<keyword evidence="2" id="KW-0001">2Fe-2S</keyword>
<accession>A0ABU9Q282</accession>
<organism evidence="7 8">
    <name type="scientific">Collimonas rhizosphaerae</name>
    <dbReference type="NCBI Taxonomy" id="3126357"/>
    <lineage>
        <taxon>Bacteria</taxon>
        <taxon>Pseudomonadati</taxon>
        <taxon>Pseudomonadota</taxon>
        <taxon>Betaproteobacteria</taxon>
        <taxon>Burkholderiales</taxon>
        <taxon>Oxalobacteraceae</taxon>
        <taxon>Collimonas</taxon>
    </lineage>
</organism>
<keyword evidence="5" id="KW-0411">Iron-sulfur</keyword>
<dbReference type="Gene3D" id="3.40.30.10">
    <property type="entry name" value="Glutaredoxin"/>
    <property type="match status" value="1"/>
</dbReference>
<dbReference type="PANTHER" id="PTHR43342:SF1">
    <property type="entry name" value="BIFURCATING [FEFE] HYDROGENASE GAMMA SUBUNIT"/>
    <property type="match status" value="1"/>
</dbReference>
<comment type="cofactor">
    <cofactor evidence="6">
        <name>[2Fe-2S] cluster</name>
        <dbReference type="ChEBI" id="CHEBI:190135"/>
    </cofactor>
</comment>
<evidence type="ECO:0000313" key="7">
    <source>
        <dbReference type="EMBL" id="MEM4990332.1"/>
    </source>
</evidence>
<evidence type="ECO:0000256" key="1">
    <source>
        <dbReference type="ARBA" id="ARBA00010643"/>
    </source>
</evidence>
<dbReference type="PIRSF" id="PIRSF000216">
    <property type="entry name" value="NADH_DH_24kDa"/>
    <property type="match status" value="1"/>
</dbReference>
<dbReference type="SUPFAM" id="SSF52833">
    <property type="entry name" value="Thioredoxin-like"/>
    <property type="match status" value="1"/>
</dbReference>
<dbReference type="NCBIfam" id="NF004638">
    <property type="entry name" value="PRK05988.1"/>
    <property type="match status" value="1"/>
</dbReference>
<proteinExistence type="inferred from homology"/>
<gene>
    <name evidence="7" type="ORF">V8G57_23280</name>
</gene>
<dbReference type="RefSeq" id="WP_342831452.1">
    <property type="nucleotide sequence ID" value="NZ_JBANDC010000023.1"/>
</dbReference>
<dbReference type="PANTHER" id="PTHR43342">
    <property type="entry name" value="NADH-QUINONE OXIDOREDUCTASE, E SUBUNIT"/>
    <property type="match status" value="1"/>
</dbReference>
<evidence type="ECO:0000256" key="3">
    <source>
        <dbReference type="ARBA" id="ARBA00022723"/>
    </source>
</evidence>
<dbReference type="PROSITE" id="PS01099">
    <property type="entry name" value="COMPLEX1_24K"/>
    <property type="match status" value="1"/>
</dbReference>
<evidence type="ECO:0000256" key="4">
    <source>
        <dbReference type="ARBA" id="ARBA00023004"/>
    </source>
</evidence>
<dbReference type="CDD" id="cd03081">
    <property type="entry name" value="TRX_Fd_NuoE_FDH_gamma"/>
    <property type="match status" value="1"/>
</dbReference>
<evidence type="ECO:0000256" key="5">
    <source>
        <dbReference type="ARBA" id="ARBA00023014"/>
    </source>
</evidence>
<dbReference type="Proteomes" id="UP001495910">
    <property type="component" value="Unassembled WGS sequence"/>
</dbReference>
<comment type="caution">
    <text evidence="7">The sequence shown here is derived from an EMBL/GenBank/DDBJ whole genome shotgun (WGS) entry which is preliminary data.</text>
</comment>
<dbReference type="Gene3D" id="1.10.10.1590">
    <property type="entry name" value="NADH-quinone oxidoreductase subunit E"/>
    <property type="match status" value="1"/>
</dbReference>
<keyword evidence="3" id="KW-0479">Metal-binding</keyword>
<keyword evidence="4" id="KW-0408">Iron</keyword>
<dbReference type="InterPro" id="IPR036249">
    <property type="entry name" value="Thioredoxin-like_sf"/>
</dbReference>
<evidence type="ECO:0000256" key="6">
    <source>
        <dbReference type="ARBA" id="ARBA00034078"/>
    </source>
</evidence>